<dbReference type="VEuPathDB" id="FungiDB:MUCCIDRAFT_114282"/>
<organism evidence="1 2">
    <name type="scientific">Mucor lusitanicus CBS 277.49</name>
    <dbReference type="NCBI Taxonomy" id="747725"/>
    <lineage>
        <taxon>Eukaryota</taxon>
        <taxon>Fungi</taxon>
        <taxon>Fungi incertae sedis</taxon>
        <taxon>Mucoromycota</taxon>
        <taxon>Mucoromycotina</taxon>
        <taxon>Mucoromycetes</taxon>
        <taxon>Mucorales</taxon>
        <taxon>Mucorineae</taxon>
        <taxon>Mucoraceae</taxon>
        <taxon>Mucor</taxon>
    </lineage>
</organism>
<gene>
    <name evidence="1" type="ORF">MUCCIDRAFT_114282</name>
</gene>
<evidence type="ECO:0000313" key="2">
    <source>
        <dbReference type="Proteomes" id="UP000077051"/>
    </source>
</evidence>
<accession>A0A168HRU0</accession>
<reference evidence="1 2" key="1">
    <citation type="submission" date="2015-06" db="EMBL/GenBank/DDBJ databases">
        <title>Expansion of signal transduction pathways in fungi by whole-genome duplication.</title>
        <authorList>
            <consortium name="DOE Joint Genome Institute"/>
            <person name="Corrochano L.M."/>
            <person name="Kuo A."/>
            <person name="Marcet-Houben M."/>
            <person name="Polaino S."/>
            <person name="Salamov A."/>
            <person name="Villalobos J.M."/>
            <person name="Alvarez M.I."/>
            <person name="Avalos J."/>
            <person name="Benito E.P."/>
            <person name="Benoit I."/>
            <person name="Burger G."/>
            <person name="Camino L.P."/>
            <person name="Canovas D."/>
            <person name="Cerda-Olmedo E."/>
            <person name="Cheng J.-F."/>
            <person name="Dominguez A."/>
            <person name="Elias M."/>
            <person name="Eslava A.P."/>
            <person name="Glaser F."/>
            <person name="Grimwood J."/>
            <person name="Gutierrez G."/>
            <person name="Heitman J."/>
            <person name="Henrissat B."/>
            <person name="Iturriaga E.A."/>
            <person name="Lang B.F."/>
            <person name="Lavin J.L."/>
            <person name="Lee S."/>
            <person name="Li W."/>
            <person name="Lindquist E."/>
            <person name="Lopez-Garcia S."/>
            <person name="Luque E.M."/>
            <person name="Marcos A.T."/>
            <person name="Martin J."/>
            <person name="Mccluskey K."/>
            <person name="Medina H.R."/>
            <person name="Miralles-Duran A."/>
            <person name="Miyazaki A."/>
            <person name="Munoz-Torres E."/>
            <person name="Oguiza J.A."/>
            <person name="Ohm R."/>
            <person name="Olmedo M."/>
            <person name="Orejas M."/>
            <person name="Ortiz-Castellanos L."/>
            <person name="Pisabarro A.G."/>
            <person name="Rodriguez-Romero J."/>
            <person name="Ruiz-Herrera J."/>
            <person name="Ruiz-Vazquez R."/>
            <person name="Sanz C."/>
            <person name="Schackwitz W."/>
            <person name="Schmutz J."/>
            <person name="Shahriari M."/>
            <person name="Shelest E."/>
            <person name="Silva-Franco F."/>
            <person name="Soanes D."/>
            <person name="Syed K."/>
            <person name="Tagua V.G."/>
            <person name="Talbot N.J."/>
            <person name="Thon M."/>
            <person name="De Vries R.P."/>
            <person name="Wiebenga A."/>
            <person name="Yadav J.S."/>
            <person name="Braun E.L."/>
            <person name="Baker S."/>
            <person name="Garre V."/>
            <person name="Horwitz B."/>
            <person name="Torres-Martinez S."/>
            <person name="Idnurm A."/>
            <person name="Herrera-Estrella A."/>
            <person name="Gabaldon T."/>
            <person name="Grigoriev I.V."/>
        </authorList>
    </citation>
    <scope>NUCLEOTIDE SEQUENCE [LARGE SCALE GENOMIC DNA]</scope>
    <source>
        <strain evidence="1 2">CBS 277.49</strain>
    </source>
</reference>
<dbReference type="OrthoDB" id="2256800at2759"/>
<keyword evidence="2" id="KW-1185">Reference proteome</keyword>
<dbReference type="Gene3D" id="3.80.10.10">
    <property type="entry name" value="Ribonuclease Inhibitor"/>
    <property type="match status" value="1"/>
</dbReference>
<dbReference type="Proteomes" id="UP000077051">
    <property type="component" value="Unassembled WGS sequence"/>
</dbReference>
<proteinExistence type="predicted"/>
<sequence length="1294" mass="150300">MPYELALCIFQNVTQNLNYAQQKENLANFELVCRSWKRPAQRLLYEKLVLSEEHHVSALVTIEVNATVIGPLVKKVKLKETFSGIDTCEVFDLLADRCPNIEEFFAEDMEEKSHILGSFLLATKFSHLKRIDEDLHHRQIPPLYPYVAFKYKKTLTEIYVDDDFDRDYYNTKETLIRKLGHFESLKRVIVTLFMTGERIEAILDNLRDTVDTLIFQFTQEGGIVDWPAMDYNNMVPNTNIKKLLITEGARQGPYHTKYFKFKFKALECFESVLTDLEPEADIPYLDFISSIDTYNVNITINENARTRIDNLIRHAIKKETSCKNKEFELDFDYMPPPRAYNDPHGYAQYNWNLDLIKTKKANSLKLHYIRENTDDDPLERSMFMNDVSNWLALYSPTVVRIYNIEPMADHYIFLLENQTRPEFSTVAYVRRYFAWLCRDKSWQLLDDAISALIGKKGYVLSIGEMVLCDEPASKQLMINKPETVDYISRVEIRKSLIHYKLLSLLSRKLPRMDTLMIDSSWILMDDDMYTLKIFLPWTRLRRIGIVIAPFNYGTGDQTQRIILDNDRLLEATSSNGRYILKIESSKERYMSYRKGNENIGNLDKDVDLTKGTEQDFLIWIQCEHVEEFTIVGGLDEDVNWQPTVLPESIDPFTYSTVYSTMGCFNPNDIPYEIAICIFQCALQDLSYKQSKRNLLNFQCVCKSWRKPAQKLLFRDIQLTPANSASFIRCIQHDIPQQVTLAVKSLLLVGNFLPMYTVADVVRPIFKHCPNIQELRAINTDVERQLWNYLMLTDEPLKLTKIIEHEMEDQIYYSLYLTVAHKFKQHLRQLCLQFDGSDDTYHASLLVGDQLHKFTSLRHLSIRTLCSFQVMETMLDNCPTTTRKLTMNAIDVRDIVETRQSWGDPDFSAITRNESIQELSCFLLIFTSTLLKYFAYKLKALKKIDLRTFDTNEARSQIMRVCDAVESYKLALLFRRMPIMPEAAIQEWVRHVLDRSRHHRIERFCLDLDFISGVMVAISPWILQISKTMETSEFVLNYVKMNKLAEVVSDEIEPTYLGLLLHQCKPRLIQVKGVDNIMQHRRWMKEGRSDLFAYSGERSWRFFDASIHQQQDASIHINDIHLSLSDAFHPPMQHGQAQSGRISKLQFYNSILHSASFPLISQRLPALDTLSIDTCHLVKHPQPFTLKISLPATDIGLLSLRVASQDAYSDLSNIQLLHATSESGHYTLVIETETKTYVSYVEGNHKLSSDSHDGSIPVQGTKDSYLVWIECKTLKEFSLSNDTRTLYVQLEATAE</sequence>
<dbReference type="InterPro" id="IPR032675">
    <property type="entry name" value="LRR_dom_sf"/>
</dbReference>
<protein>
    <submittedName>
        <fullName evidence="1">Uncharacterized protein</fullName>
    </submittedName>
</protein>
<evidence type="ECO:0000313" key="1">
    <source>
        <dbReference type="EMBL" id="OAC99104.1"/>
    </source>
</evidence>
<comment type="caution">
    <text evidence="1">The sequence shown here is derived from an EMBL/GenBank/DDBJ whole genome shotgun (WGS) entry which is preliminary data.</text>
</comment>
<dbReference type="EMBL" id="AMYB01000008">
    <property type="protein sequence ID" value="OAC99104.1"/>
    <property type="molecule type" value="Genomic_DNA"/>
</dbReference>
<name>A0A168HRU0_MUCCL</name>